<protein>
    <submittedName>
        <fullName evidence="1">YdeI/OmpD-associated family protein</fullName>
    </submittedName>
</protein>
<dbReference type="EMBL" id="CP064981">
    <property type="protein sequence ID" value="QQR92946.1"/>
    <property type="molecule type" value="Genomic_DNA"/>
</dbReference>
<dbReference type="Pfam" id="PF13376">
    <property type="entry name" value="OmdA"/>
    <property type="match status" value="1"/>
</dbReference>
<sequence>MEITTKCFAQTRAEWREWLERHHAKEKEVWLVFHTKASGKPRVSYSDAVEEALCFGWIDSTVKKPSPDSEWYAQRFTPRKDKTNWSEPNKERVRFLIKQGKMTPAGLAATNGLHEFKGKNKHEKKFTTKEIPRDILEKMKANKLVWKHFQQFPDTYKRIRIGWITATKISTTRVQRLNYFLKMTEKNKKYGMMEKN</sequence>
<organism evidence="1">
    <name type="scientific">Candidatus Iainarchaeum sp</name>
    <dbReference type="NCBI Taxonomy" id="3101447"/>
    <lineage>
        <taxon>Archaea</taxon>
        <taxon>Candidatus Iainarchaeota</taxon>
        <taxon>Candidatus Iainarchaeia</taxon>
        <taxon>Candidatus Iainarchaeales</taxon>
        <taxon>Candidatus Iainarchaeaceae</taxon>
        <taxon>Candidatus Iainarchaeum</taxon>
    </lineage>
</organism>
<accession>A0A7T9I2D9</accession>
<dbReference type="Proteomes" id="UP000596004">
    <property type="component" value="Chromosome"/>
</dbReference>
<proteinExistence type="predicted"/>
<dbReference type="AlphaFoldDB" id="A0A7T9I2D9"/>
<evidence type="ECO:0000313" key="1">
    <source>
        <dbReference type="EMBL" id="QQR92946.1"/>
    </source>
</evidence>
<name>A0A7T9I2D9_9ARCH</name>
<gene>
    <name evidence="1" type="ORF">IPJ89_01725</name>
</gene>
<reference evidence="1" key="1">
    <citation type="submission" date="2020-11" db="EMBL/GenBank/DDBJ databases">
        <title>Connecting structure to function with the recovery of over 1000 high-quality activated sludge metagenome-assembled genomes encoding full-length rRNA genes using long-read sequencing.</title>
        <authorList>
            <person name="Singleton C.M."/>
            <person name="Petriglieri F."/>
            <person name="Kristensen J.M."/>
            <person name="Kirkegaard R.H."/>
            <person name="Michaelsen T.Y."/>
            <person name="Andersen M.H."/>
            <person name="Karst S.M."/>
            <person name="Dueholm M.S."/>
            <person name="Nielsen P.H."/>
            <person name="Albertsen M."/>
        </authorList>
    </citation>
    <scope>NUCLEOTIDE SEQUENCE</scope>
    <source>
        <strain evidence="1">Fred_18-Q3-R57-64_BAT3C.431</strain>
    </source>
</reference>